<dbReference type="OrthoDB" id="1737504at2759"/>
<protein>
    <recommendedName>
        <fullName evidence="1">Retrotransposon gag domain-containing protein</fullName>
    </recommendedName>
</protein>
<feature type="domain" description="Retrotransposon gag" evidence="1">
    <location>
        <begin position="81"/>
        <end position="156"/>
    </location>
</feature>
<dbReference type="PANTHER" id="PTHR33223">
    <property type="entry name" value="CCHC-TYPE DOMAIN-CONTAINING PROTEIN"/>
    <property type="match status" value="1"/>
</dbReference>
<evidence type="ECO:0000313" key="3">
    <source>
        <dbReference type="Proteomes" id="UP000257109"/>
    </source>
</evidence>
<comment type="caution">
    <text evidence="2">The sequence shown here is derived from an EMBL/GenBank/DDBJ whole genome shotgun (WGS) entry which is preliminary data.</text>
</comment>
<evidence type="ECO:0000313" key="2">
    <source>
        <dbReference type="EMBL" id="RDX63191.1"/>
    </source>
</evidence>
<sequence>MDWEAKLKEQLESLRGVEGHSNPPPPRVTWGLPFSKQIDSTPIPPQFKELMVDPFDIRKTHAHTYKLSRPRGGNNLLSCKLFSGTFRRVTLRWFSSLPPHSITLFVDLAATFDSQFVDNKTKHLEVADFLFDIKQTKTEMLKQYLTRFDEAMHDRDQSPGLEACGGRGGQGGLFAGREGNAILIVLTIDDEPSPLFHVLVKETPFCIIFGTNAMIPIEVEESSPRTILYQSDNNEEKLRANLDLLQEEREMAHMHECPAKARVDKRYNSICSLTLFGRTTWS</sequence>
<accession>A0A371EAZ1</accession>
<dbReference type="AlphaFoldDB" id="A0A371EAZ1"/>
<gene>
    <name evidence="2" type="ORF">CR513_58406</name>
</gene>
<keyword evidence="3" id="KW-1185">Reference proteome</keyword>
<name>A0A371EAZ1_MUCPR</name>
<dbReference type="PANTHER" id="PTHR33223:SF10">
    <property type="entry name" value="AMINOTRANSFERASE-LIKE PLANT MOBILE DOMAIN-CONTAINING PROTEIN"/>
    <property type="match status" value="1"/>
</dbReference>
<evidence type="ECO:0000259" key="1">
    <source>
        <dbReference type="Pfam" id="PF03732"/>
    </source>
</evidence>
<feature type="non-terminal residue" evidence="2">
    <location>
        <position position="1"/>
    </location>
</feature>
<dbReference type="Pfam" id="PF03732">
    <property type="entry name" value="Retrotrans_gag"/>
    <property type="match status" value="1"/>
</dbReference>
<reference evidence="2" key="1">
    <citation type="submission" date="2018-05" db="EMBL/GenBank/DDBJ databases">
        <title>Draft genome of Mucuna pruriens seed.</title>
        <authorList>
            <person name="Nnadi N.E."/>
            <person name="Vos R."/>
            <person name="Hasami M.H."/>
            <person name="Devisetty U.K."/>
            <person name="Aguiy J.C."/>
        </authorList>
    </citation>
    <scope>NUCLEOTIDE SEQUENCE [LARGE SCALE GENOMIC DNA]</scope>
    <source>
        <strain evidence="2">JCA_2017</strain>
    </source>
</reference>
<proteinExistence type="predicted"/>
<dbReference type="EMBL" id="QJKJ01015038">
    <property type="protein sequence ID" value="RDX63191.1"/>
    <property type="molecule type" value="Genomic_DNA"/>
</dbReference>
<dbReference type="Proteomes" id="UP000257109">
    <property type="component" value="Unassembled WGS sequence"/>
</dbReference>
<organism evidence="2 3">
    <name type="scientific">Mucuna pruriens</name>
    <name type="common">Velvet bean</name>
    <name type="synonym">Dolichos pruriens</name>
    <dbReference type="NCBI Taxonomy" id="157652"/>
    <lineage>
        <taxon>Eukaryota</taxon>
        <taxon>Viridiplantae</taxon>
        <taxon>Streptophyta</taxon>
        <taxon>Embryophyta</taxon>
        <taxon>Tracheophyta</taxon>
        <taxon>Spermatophyta</taxon>
        <taxon>Magnoliopsida</taxon>
        <taxon>eudicotyledons</taxon>
        <taxon>Gunneridae</taxon>
        <taxon>Pentapetalae</taxon>
        <taxon>rosids</taxon>
        <taxon>fabids</taxon>
        <taxon>Fabales</taxon>
        <taxon>Fabaceae</taxon>
        <taxon>Papilionoideae</taxon>
        <taxon>50 kb inversion clade</taxon>
        <taxon>NPAAA clade</taxon>
        <taxon>indigoferoid/millettioid clade</taxon>
        <taxon>Phaseoleae</taxon>
        <taxon>Mucuna</taxon>
    </lineage>
</organism>
<dbReference type="InterPro" id="IPR005162">
    <property type="entry name" value="Retrotrans_gag_dom"/>
</dbReference>
<dbReference type="STRING" id="157652.A0A371EAZ1"/>